<keyword evidence="4 8" id="KW-0732">Signal</keyword>
<keyword evidence="3" id="KW-0479">Metal-binding</keyword>
<feature type="domain" description="Sulfatase N-terminal" evidence="9">
    <location>
        <begin position="28"/>
        <end position="359"/>
    </location>
</feature>
<dbReference type="Pfam" id="PF14707">
    <property type="entry name" value="Sulfatase_C"/>
    <property type="match status" value="1"/>
</dbReference>
<comment type="cofactor">
    <cofactor evidence="1">
        <name>Ca(2+)</name>
        <dbReference type="ChEBI" id="CHEBI:29108"/>
    </cofactor>
</comment>
<feature type="chain" id="PRO_5020944786" evidence="8">
    <location>
        <begin position="25"/>
        <end position="510"/>
    </location>
</feature>
<accession>A0A4U8YS40</accession>
<evidence type="ECO:0000256" key="1">
    <source>
        <dbReference type="ARBA" id="ARBA00001913"/>
    </source>
</evidence>
<evidence type="ECO:0000256" key="8">
    <source>
        <dbReference type="SAM" id="SignalP"/>
    </source>
</evidence>
<organism evidence="10 11">
    <name type="scientific">Desulfoluna butyratoxydans</name>
    <dbReference type="NCBI Taxonomy" id="231438"/>
    <lineage>
        <taxon>Bacteria</taxon>
        <taxon>Pseudomonadati</taxon>
        <taxon>Thermodesulfobacteriota</taxon>
        <taxon>Desulfobacteria</taxon>
        <taxon>Desulfobacterales</taxon>
        <taxon>Desulfolunaceae</taxon>
        <taxon>Desulfoluna</taxon>
    </lineage>
</organism>
<evidence type="ECO:0000256" key="5">
    <source>
        <dbReference type="ARBA" id="ARBA00022801"/>
    </source>
</evidence>
<gene>
    <name evidence="10" type="ORF">MSL71_43910</name>
</gene>
<dbReference type="AlphaFoldDB" id="A0A4U8YS40"/>
<evidence type="ECO:0000256" key="6">
    <source>
        <dbReference type="ARBA" id="ARBA00022837"/>
    </source>
</evidence>
<dbReference type="SUPFAM" id="SSF53649">
    <property type="entry name" value="Alkaline phosphatase-like"/>
    <property type="match status" value="1"/>
</dbReference>
<proteinExistence type="inferred from homology"/>
<reference evidence="10 11" key="1">
    <citation type="submission" date="2019-03" db="EMBL/GenBank/DDBJ databases">
        <authorList>
            <person name="Nijsse B."/>
        </authorList>
    </citation>
    <scope>NUCLEOTIDE SEQUENCE [LARGE SCALE GENOMIC DNA]</scope>
    <source>
        <strain evidence="10">Desulfoluna butyratoxydans MSL71</strain>
    </source>
</reference>
<evidence type="ECO:0000256" key="7">
    <source>
        <dbReference type="SAM" id="MobiDB-lite"/>
    </source>
</evidence>
<dbReference type="Gene3D" id="3.30.1120.10">
    <property type="match status" value="1"/>
</dbReference>
<dbReference type="PANTHER" id="PTHR42693">
    <property type="entry name" value="ARYLSULFATASE FAMILY MEMBER"/>
    <property type="match status" value="1"/>
</dbReference>
<evidence type="ECO:0000256" key="4">
    <source>
        <dbReference type="ARBA" id="ARBA00022729"/>
    </source>
</evidence>
<feature type="signal peptide" evidence="8">
    <location>
        <begin position="1"/>
        <end position="24"/>
    </location>
</feature>
<dbReference type="InterPro" id="IPR017850">
    <property type="entry name" value="Alkaline_phosphatase_core_sf"/>
</dbReference>
<dbReference type="Gene3D" id="3.40.720.10">
    <property type="entry name" value="Alkaline Phosphatase, subunit A"/>
    <property type="match status" value="1"/>
</dbReference>
<comment type="similarity">
    <text evidence="2">Belongs to the sulfatase family.</text>
</comment>
<protein>
    <submittedName>
        <fullName evidence="10">Sulfatase n-terminal</fullName>
    </submittedName>
</protein>
<evidence type="ECO:0000259" key="9">
    <source>
        <dbReference type="Pfam" id="PF00884"/>
    </source>
</evidence>
<evidence type="ECO:0000313" key="11">
    <source>
        <dbReference type="Proteomes" id="UP000507962"/>
    </source>
</evidence>
<dbReference type="GO" id="GO:0046872">
    <property type="term" value="F:metal ion binding"/>
    <property type="evidence" value="ECO:0007669"/>
    <property type="project" value="UniProtKB-KW"/>
</dbReference>
<keyword evidence="6" id="KW-0106">Calcium</keyword>
<dbReference type="EMBL" id="CAADHO010000010">
    <property type="protein sequence ID" value="VFQ46721.1"/>
    <property type="molecule type" value="Genomic_DNA"/>
</dbReference>
<dbReference type="CDD" id="cd16142">
    <property type="entry name" value="ARS_like"/>
    <property type="match status" value="1"/>
</dbReference>
<dbReference type="GO" id="GO:0004065">
    <property type="term" value="F:arylsulfatase activity"/>
    <property type="evidence" value="ECO:0007669"/>
    <property type="project" value="TreeGrafter"/>
</dbReference>
<dbReference type="RefSeq" id="WP_180145002.1">
    <property type="nucleotide sequence ID" value="NZ_CAADHO010000010.1"/>
</dbReference>
<sequence length="510" mass="57066">MKPIIVFFACLLVVLAFPFQSAVAAEKPNILVIFTDDVGWSNIGAYHQGLMSGRTPNIDKLAAQGMRFTDYYAQPTCTAGRSAFITGQFPVRTGMHTVGLPGDPVGLKPETPTLPELLKLQGYVTGQFGKNHLGDRDEFLPTKHGFDEFWGWLYHLNGMEYTSDPEWPDSPEAKAFEPRNAIHAWATSKGKQKIEDDGPIPPKRMETLDDEVNKHALAFIEKAVADKKPFFTWYCPSRAHVWSYFSEKYEKMLGTNGWGMQEVVMKDLDDHVGEVLDRLDKLGVADNTIVIFTADNGPEIMTWPDGGMTPFHGEKGTTWEGGVRVPMIIRWPGKIKAGVVNNGLFDGMDFLPTLVAAAGGPKDLKKKLLKGYKGQKAHLDGYNQMDLLTGKGPSKRKEIIYYERTTLQAVRYGDWKAHFIVQRGGWFGAKERLGAPLLFNLRQDPYERAADESGMYINWMGKKMWAFGPAQRLVQKHLATFEEWPPASASATKNSDELKSFMEGDQGMGQ</sequence>
<dbReference type="InterPro" id="IPR050738">
    <property type="entry name" value="Sulfatase"/>
</dbReference>
<evidence type="ECO:0000256" key="3">
    <source>
        <dbReference type="ARBA" id="ARBA00022723"/>
    </source>
</evidence>
<dbReference type="PANTHER" id="PTHR42693:SF42">
    <property type="entry name" value="ARYLSULFATASE G"/>
    <property type="match status" value="1"/>
</dbReference>
<name>A0A4U8YS40_9BACT</name>
<feature type="region of interest" description="Disordered" evidence="7">
    <location>
        <begin position="486"/>
        <end position="510"/>
    </location>
</feature>
<keyword evidence="11" id="KW-1185">Reference proteome</keyword>
<evidence type="ECO:0000313" key="10">
    <source>
        <dbReference type="EMBL" id="VFQ46721.1"/>
    </source>
</evidence>
<keyword evidence="5" id="KW-0378">Hydrolase</keyword>
<dbReference type="Pfam" id="PF00884">
    <property type="entry name" value="Sulfatase"/>
    <property type="match status" value="1"/>
</dbReference>
<dbReference type="InterPro" id="IPR000917">
    <property type="entry name" value="Sulfatase_N"/>
</dbReference>
<evidence type="ECO:0000256" key="2">
    <source>
        <dbReference type="ARBA" id="ARBA00008779"/>
    </source>
</evidence>
<dbReference type="Proteomes" id="UP000507962">
    <property type="component" value="Unassembled WGS sequence"/>
</dbReference>